<keyword evidence="1" id="KW-0472">Membrane</keyword>
<feature type="transmembrane region" description="Helical" evidence="1">
    <location>
        <begin position="35"/>
        <end position="63"/>
    </location>
</feature>
<keyword evidence="1" id="KW-0812">Transmembrane</keyword>
<name>A0A9D1JDZ0_9FIRM</name>
<dbReference type="EMBL" id="DVHN01000106">
    <property type="protein sequence ID" value="HIR88966.1"/>
    <property type="molecule type" value="Genomic_DNA"/>
</dbReference>
<evidence type="ECO:0000256" key="1">
    <source>
        <dbReference type="SAM" id="Phobius"/>
    </source>
</evidence>
<reference evidence="2" key="2">
    <citation type="journal article" date="2021" name="PeerJ">
        <title>Extensive microbial diversity within the chicken gut microbiome revealed by metagenomics and culture.</title>
        <authorList>
            <person name="Gilroy R."/>
            <person name="Ravi A."/>
            <person name="Getino M."/>
            <person name="Pursley I."/>
            <person name="Horton D.L."/>
            <person name="Alikhan N.F."/>
            <person name="Baker D."/>
            <person name="Gharbi K."/>
            <person name="Hall N."/>
            <person name="Watson M."/>
            <person name="Adriaenssens E.M."/>
            <person name="Foster-Nyarko E."/>
            <person name="Jarju S."/>
            <person name="Secka A."/>
            <person name="Antonio M."/>
            <person name="Oren A."/>
            <person name="Chaudhuri R.R."/>
            <person name="La Ragione R."/>
            <person name="Hildebrand F."/>
            <person name="Pallen M.J."/>
        </authorList>
    </citation>
    <scope>NUCLEOTIDE SEQUENCE</scope>
    <source>
        <strain evidence="2">ChiW13-3771</strain>
    </source>
</reference>
<proteinExistence type="predicted"/>
<gene>
    <name evidence="2" type="ORF">IAC96_08465</name>
</gene>
<organism evidence="2 3">
    <name type="scientific">Candidatus Fimimorpha faecalis</name>
    <dbReference type="NCBI Taxonomy" id="2840824"/>
    <lineage>
        <taxon>Bacteria</taxon>
        <taxon>Bacillati</taxon>
        <taxon>Bacillota</taxon>
        <taxon>Clostridia</taxon>
        <taxon>Eubacteriales</taxon>
        <taxon>Candidatus Fimimorpha</taxon>
    </lineage>
</organism>
<comment type="caution">
    <text evidence="2">The sequence shown here is derived from an EMBL/GenBank/DDBJ whole genome shotgun (WGS) entry which is preliminary data.</text>
</comment>
<evidence type="ECO:0000313" key="3">
    <source>
        <dbReference type="Proteomes" id="UP000824201"/>
    </source>
</evidence>
<protein>
    <submittedName>
        <fullName evidence="2">Uncharacterized protein</fullName>
    </submittedName>
</protein>
<sequence>MIQKEKVKLMTKMAIFEKKEYTKAMEIMRYRRQDYIALHVILSWICAVISVGFIVALMAFYIISKGSQILFQPSYLKVTAIIGFVLFIMFSFIYCFLTYWHYVEQYEEAEKKFKEYKEMLDQLNQLYEE</sequence>
<keyword evidence="1" id="KW-1133">Transmembrane helix</keyword>
<dbReference type="AlphaFoldDB" id="A0A9D1JDZ0"/>
<dbReference type="Proteomes" id="UP000824201">
    <property type="component" value="Unassembled WGS sequence"/>
</dbReference>
<feature type="transmembrane region" description="Helical" evidence="1">
    <location>
        <begin position="75"/>
        <end position="102"/>
    </location>
</feature>
<accession>A0A9D1JDZ0</accession>
<evidence type="ECO:0000313" key="2">
    <source>
        <dbReference type="EMBL" id="HIR88966.1"/>
    </source>
</evidence>
<reference evidence="2" key="1">
    <citation type="submission" date="2020-10" db="EMBL/GenBank/DDBJ databases">
        <authorList>
            <person name="Gilroy R."/>
        </authorList>
    </citation>
    <scope>NUCLEOTIDE SEQUENCE</scope>
    <source>
        <strain evidence="2">ChiW13-3771</strain>
    </source>
</reference>